<dbReference type="Proteomes" id="UP000002035">
    <property type="component" value="Unassembled WGS sequence"/>
</dbReference>
<dbReference type="InterPro" id="IPR045851">
    <property type="entry name" value="AMP-bd_C_sf"/>
</dbReference>
<evidence type="ECO:0000313" key="5">
    <source>
        <dbReference type="Proteomes" id="UP000002035"/>
    </source>
</evidence>
<dbReference type="InterPro" id="IPR000873">
    <property type="entry name" value="AMP-dep_synth/lig_dom"/>
</dbReference>
<dbReference type="PANTHER" id="PTHR43201">
    <property type="entry name" value="ACYL-COA SYNTHETASE"/>
    <property type="match status" value="1"/>
</dbReference>
<evidence type="ECO:0000256" key="1">
    <source>
        <dbReference type="ARBA" id="ARBA00006432"/>
    </source>
</evidence>
<dbReference type="STRING" id="554155.C5FMW0"/>
<keyword evidence="2" id="KW-0472">Membrane</keyword>
<dbReference type="GO" id="GO:0006631">
    <property type="term" value="P:fatty acid metabolic process"/>
    <property type="evidence" value="ECO:0007669"/>
    <property type="project" value="TreeGrafter"/>
</dbReference>
<dbReference type="OrthoDB" id="6614653at2759"/>
<comment type="similarity">
    <text evidence="1">Belongs to the ATP-dependent AMP-binding enzyme family.</text>
</comment>
<dbReference type="GO" id="GO:0031956">
    <property type="term" value="F:medium-chain fatty acid-CoA ligase activity"/>
    <property type="evidence" value="ECO:0007669"/>
    <property type="project" value="TreeGrafter"/>
</dbReference>
<dbReference type="PROSITE" id="PS00455">
    <property type="entry name" value="AMP_BINDING"/>
    <property type="match status" value="1"/>
</dbReference>
<accession>C5FMW0</accession>
<proteinExistence type="inferred from homology"/>
<evidence type="ECO:0000259" key="3">
    <source>
        <dbReference type="Pfam" id="PF00501"/>
    </source>
</evidence>
<organism evidence="4 5">
    <name type="scientific">Arthroderma otae (strain ATCC MYA-4605 / CBS 113480)</name>
    <name type="common">Microsporum canis</name>
    <dbReference type="NCBI Taxonomy" id="554155"/>
    <lineage>
        <taxon>Eukaryota</taxon>
        <taxon>Fungi</taxon>
        <taxon>Dikarya</taxon>
        <taxon>Ascomycota</taxon>
        <taxon>Pezizomycotina</taxon>
        <taxon>Eurotiomycetes</taxon>
        <taxon>Eurotiomycetidae</taxon>
        <taxon>Onygenales</taxon>
        <taxon>Arthrodermataceae</taxon>
        <taxon>Microsporum</taxon>
    </lineage>
</organism>
<evidence type="ECO:0000256" key="2">
    <source>
        <dbReference type="SAM" id="Phobius"/>
    </source>
</evidence>
<dbReference type="GeneID" id="9226192"/>
<keyword evidence="5" id="KW-1185">Reference proteome</keyword>
<keyword evidence="2" id="KW-1133">Transmembrane helix</keyword>
<dbReference type="RefSeq" id="XP_002846278.1">
    <property type="nucleotide sequence ID" value="XM_002846232.1"/>
</dbReference>
<reference evidence="5" key="1">
    <citation type="journal article" date="2012" name="MBio">
        <title>Comparative genome analysis of Trichophyton rubrum and related dermatophytes reveals candidate genes involved in infection.</title>
        <authorList>
            <person name="Martinez D.A."/>
            <person name="Oliver B.G."/>
            <person name="Graeser Y."/>
            <person name="Goldberg J.M."/>
            <person name="Li W."/>
            <person name="Martinez-Rossi N.M."/>
            <person name="Monod M."/>
            <person name="Shelest E."/>
            <person name="Barton R.C."/>
            <person name="Birch E."/>
            <person name="Brakhage A.A."/>
            <person name="Chen Z."/>
            <person name="Gurr S.J."/>
            <person name="Heiman D."/>
            <person name="Heitman J."/>
            <person name="Kosti I."/>
            <person name="Rossi A."/>
            <person name="Saif S."/>
            <person name="Samalova M."/>
            <person name="Saunders C.W."/>
            <person name="Shea T."/>
            <person name="Summerbell R.C."/>
            <person name="Xu J."/>
            <person name="Young S."/>
            <person name="Zeng Q."/>
            <person name="Birren B.W."/>
            <person name="Cuomo C.A."/>
            <person name="White T.C."/>
        </authorList>
    </citation>
    <scope>NUCLEOTIDE SEQUENCE [LARGE SCALE GENOMIC DNA]</scope>
    <source>
        <strain evidence="5">ATCC MYA-4605 / CBS 113480</strain>
    </source>
</reference>
<protein>
    <submittedName>
        <fullName evidence="4">Acyl-activating enzyme 13</fullName>
    </submittedName>
</protein>
<name>C5FMW0_ARTOC</name>
<evidence type="ECO:0000313" key="4">
    <source>
        <dbReference type="EMBL" id="EEQ31196.1"/>
    </source>
</evidence>
<feature type="transmembrane region" description="Helical" evidence="2">
    <location>
        <begin position="82"/>
        <end position="108"/>
    </location>
</feature>
<dbReference type="HOGENOM" id="CLU_000022_59_11_1"/>
<sequence length="571" mass="62161">MVSVASTPCWDRTLPNEPFFTRLLALTQLGDGHIAINDPYSATKASYSRLLNDVLATRDAIRNTAPPGLLDQRGMVYEQKPYILLLAPCGYHYFVGFFAILALGGAVVPLSLSVSVDEAARFMEKSGASSLVFAAETEPRAAEIQARLADQQSTALDLVPISFAAAAADDDDGRSHSTSLPGVTVMIDKGPVLDPTRPGLVLATSGSTGPPKGVVLSRDFLNIPMQDGGPDHAFITMITAMNWIGGVWPPTKLLLNGTRIEIFDCRPNTSEAVWERLRQGGVTLMMAHATVWTNLMKYYDDKLGCLPAPDREAYLHGVGQIKTAMSGAVPIFPPVLNFWRKLLGQPLMNLYSAAEMGGCGLRTSQDDERDVERSVGTPYGQLEVKLSEGDYGEILIKGPTVFSHYLDDAKATKAAFDQDGFYKTGDIIKHHAYKVPIPELEMQLLKLPYVDEIYAVPVPDPTVGEHIAVLVRLKSGAQGTALSLQKLREDLLSVSTLPAGYLPTMFRILARGEDIPRSYAGKPLRRQIVTDFFLGPDGDVERENPAIGVWESKGMPLARDFDQGSDRRAVA</sequence>
<dbReference type="SUPFAM" id="SSF56801">
    <property type="entry name" value="Acetyl-CoA synthetase-like"/>
    <property type="match status" value="1"/>
</dbReference>
<dbReference type="OMA" id="YMRMMRY"/>
<dbReference type="InterPro" id="IPR042099">
    <property type="entry name" value="ANL_N_sf"/>
</dbReference>
<dbReference type="PANTHER" id="PTHR43201:SF8">
    <property type="entry name" value="ACYL-COA SYNTHETASE FAMILY MEMBER 3"/>
    <property type="match status" value="1"/>
</dbReference>
<dbReference type="Gene3D" id="3.30.300.30">
    <property type="match status" value="1"/>
</dbReference>
<dbReference type="Pfam" id="PF00501">
    <property type="entry name" value="AMP-binding"/>
    <property type="match status" value="1"/>
</dbReference>
<feature type="domain" description="AMP-dependent synthetase/ligase" evidence="3">
    <location>
        <begin position="78"/>
        <end position="406"/>
    </location>
</feature>
<dbReference type="InterPro" id="IPR020845">
    <property type="entry name" value="AMP-binding_CS"/>
</dbReference>
<keyword evidence="2" id="KW-0812">Transmembrane</keyword>
<dbReference type="EMBL" id="DS995704">
    <property type="protein sequence ID" value="EEQ31196.1"/>
    <property type="molecule type" value="Genomic_DNA"/>
</dbReference>
<dbReference type="AlphaFoldDB" id="C5FMW0"/>
<dbReference type="eggNOG" id="KOG1176">
    <property type="taxonomic scope" value="Eukaryota"/>
</dbReference>
<dbReference type="Gene3D" id="3.40.50.12780">
    <property type="entry name" value="N-terminal domain of ligase-like"/>
    <property type="match status" value="1"/>
</dbReference>
<gene>
    <name evidence="4" type="ORF">MCYG_04015</name>
</gene>
<dbReference type="VEuPathDB" id="FungiDB:MCYG_04015"/>